<dbReference type="Pfam" id="PF08309">
    <property type="entry name" value="LVIVD"/>
    <property type="match status" value="2"/>
</dbReference>
<organism evidence="1 2">
    <name type="scientific">Candidatus Gottesmanbacteria bacterium RIFCSPHIGHO2_02_FULL_39_11</name>
    <dbReference type="NCBI Taxonomy" id="1798382"/>
    <lineage>
        <taxon>Bacteria</taxon>
        <taxon>Candidatus Gottesmaniibacteriota</taxon>
    </lineage>
</organism>
<reference evidence="1 2" key="1">
    <citation type="journal article" date="2016" name="Nat. Commun.">
        <title>Thousands of microbial genomes shed light on interconnected biogeochemical processes in an aquifer system.</title>
        <authorList>
            <person name="Anantharaman K."/>
            <person name="Brown C.T."/>
            <person name="Hug L.A."/>
            <person name="Sharon I."/>
            <person name="Castelle C.J."/>
            <person name="Probst A.J."/>
            <person name="Thomas B.C."/>
            <person name="Singh A."/>
            <person name="Wilkins M.J."/>
            <person name="Karaoz U."/>
            <person name="Brodie E.L."/>
            <person name="Williams K.H."/>
            <person name="Hubbard S.S."/>
            <person name="Banfield J.F."/>
        </authorList>
    </citation>
    <scope>NUCLEOTIDE SEQUENCE [LARGE SCALE GENOMIC DNA]</scope>
</reference>
<dbReference type="InterPro" id="IPR013211">
    <property type="entry name" value="LVIVD"/>
</dbReference>
<dbReference type="EMBL" id="MFJL01000046">
    <property type="protein sequence ID" value="OGG12522.1"/>
    <property type="molecule type" value="Genomic_DNA"/>
</dbReference>
<proteinExistence type="predicted"/>
<evidence type="ECO:0000313" key="2">
    <source>
        <dbReference type="Proteomes" id="UP000176923"/>
    </source>
</evidence>
<dbReference type="STRING" id="1798382.A3D77_01150"/>
<dbReference type="AlphaFoldDB" id="A0A1F5ZKA5"/>
<accession>A0A1F5ZKA5</accession>
<sequence>MRKGQSIVELLIAMGIATVFLPALASGLFASRNGRAEQNQRLSATALLKESEEANRIAREQDWSSVATPGIYHPSQSGNTWILPTGTEVINGFTRSTTISSVYRDANGDIVTSGGILDPAIVKALNTVSWTTPISNNVSSTQYLGRYLTNSVFSDTTASDFNLGIKSSVSVTNTSGGEVLLGEGGYADWCTPNASNMTFDLPKSGVANGISAYEGRILAGTGENSSGVSIDDIAVSDTNPPVLTSRGTFNGYKTNAIFIEGNYGYIATDTNSKEIVIVNLTSPPFTQSGYFNAPGNGNGQSIFVSGNVGYATAGNKFYTFDLSSKTGSRPQLGSLNLAATGTKVVVAGNYAYVSIAGSVTELQIINVGNPSSPTVVGQADVNGQAAVDVTVNSSGTRAYLATNSSPTQREFFIVDTSVKTGNRPTLGSYNADPTSPKAISLASANKVVEIGTGGEEYQVIDVTNEASPVRCGGADIDSGVRGIASVFEADGDAYSYIVTGDTNSELKVIPGGPGGQYALSGTFESQRFAFPSVTNAQPVILNRFDGVIAKPLNTDIKLQIATTGAVGGNCTGVTYNYVGPDGTALTYFTSTDGTTIGAPIPLATSGSLQNPTQCFRYKAYLSTSDKFASPVLYDMNVNYSY</sequence>
<comment type="caution">
    <text evidence="1">The sequence shown here is derived from an EMBL/GenBank/DDBJ whole genome shotgun (WGS) entry which is preliminary data.</text>
</comment>
<gene>
    <name evidence="1" type="ORF">A3D77_01150</name>
</gene>
<evidence type="ECO:0000313" key="1">
    <source>
        <dbReference type="EMBL" id="OGG12522.1"/>
    </source>
</evidence>
<name>A0A1F5ZKA5_9BACT</name>
<dbReference type="Proteomes" id="UP000176923">
    <property type="component" value="Unassembled WGS sequence"/>
</dbReference>
<protein>
    <submittedName>
        <fullName evidence="1">Uncharacterized protein</fullName>
    </submittedName>
</protein>